<dbReference type="SFLD" id="SFLDS00003">
    <property type="entry name" value="Haloacid_Dehalogenase"/>
    <property type="match status" value="1"/>
</dbReference>
<dbReference type="InterPro" id="IPR006439">
    <property type="entry name" value="HAD-SF_hydro_IA"/>
</dbReference>
<dbReference type="PANTHER" id="PTHR43481:SF4">
    <property type="entry name" value="GLYCEROL-1-PHOSPHATE PHOSPHOHYDROLASE 1-RELATED"/>
    <property type="match status" value="1"/>
</dbReference>
<organism evidence="1 2">
    <name type="scientific">Beauveria asiatica</name>
    <dbReference type="NCBI Taxonomy" id="1069075"/>
    <lineage>
        <taxon>Eukaryota</taxon>
        <taxon>Fungi</taxon>
        <taxon>Dikarya</taxon>
        <taxon>Ascomycota</taxon>
        <taxon>Pezizomycotina</taxon>
        <taxon>Sordariomycetes</taxon>
        <taxon>Hypocreomycetidae</taxon>
        <taxon>Hypocreales</taxon>
        <taxon>Cordycipitaceae</taxon>
        <taxon>Beauveria</taxon>
    </lineage>
</organism>
<dbReference type="NCBIfam" id="TIGR01509">
    <property type="entry name" value="HAD-SF-IA-v3"/>
    <property type="match status" value="1"/>
</dbReference>
<accession>A0AAW0RUP6</accession>
<keyword evidence="2" id="KW-1185">Reference proteome</keyword>
<gene>
    <name evidence="1" type="ORF">G3M48_003832</name>
</gene>
<name>A0AAW0RUP6_9HYPO</name>
<dbReference type="Pfam" id="PF00702">
    <property type="entry name" value="Hydrolase"/>
    <property type="match status" value="1"/>
</dbReference>
<dbReference type="SFLD" id="SFLDG01135">
    <property type="entry name" value="C1.5.6:_HAD__Beta-PGM__Phospha"/>
    <property type="match status" value="1"/>
</dbReference>
<dbReference type="PANTHER" id="PTHR43481">
    <property type="entry name" value="FRUCTOSE-1-PHOSPHATE PHOSPHATASE"/>
    <property type="match status" value="1"/>
</dbReference>
<dbReference type="InterPro" id="IPR023198">
    <property type="entry name" value="PGP-like_dom2"/>
</dbReference>
<comment type="caution">
    <text evidence="1">The sequence shown here is derived from an EMBL/GenBank/DDBJ whole genome shotgun (WGS) entry which is preliminary data.</text>
</comment>
<evidence type="ECO:0000313" key="2">
    <source>
        <dbReference type="Proteomes" id="UP001397290"/>
    </source>
</evidence>
<dbReference type="InterPro" id="IPR051806">
    <property type="entry name" value="HAD-like_SPP"/>
</dbReference>
<dbReference type="SFLD" id="SFLDG01129">
    <property type="entry name" value="C1.5:_HAD__Beta-PGM__Phosphata"/>
    <property type="match status" value="1"/>
</dbReference>
<sequence>MGSQPDYSQPPVQASFAGFLWDMDGTIIDSTPAIEKHWYTIGNEIGVDPETILKTSHGRRSIDTLKILAPERANWECTYIHAVIVPLTAFPAHVPCSMFSQHQLTTPPPLDVSKVESQLPVLYHHLATEIPGARQLLDSMIKIGAPWAIVTSGTEPLVHGWLSRMNLTEPEHLVTAESVPEGKPDPACYRMGLDKLRLADAAGDVLVLEDSPAGIKAGKAAGCKVIGLVTSHTVEQVVAAQPDWVVKDLTSVRVVGSEGGKVTIEIKDSVKL</sequence>
<dbReference type="CDD" id="cd07527">
    <property type="entry name" value="HAD_ScGPP-like"/>
    <property type="match status" value="1"/>
</dbReference>
<dbReference type="Gene3D" id="1.10.150.240">
    <property type="entry name" value="Putative phosphatase, domain 2"/>
    <property type="match status" value="1"/>
</dbReference>
<dbReference type="SUPFAM" id="SSF56784">
    <property type="entry name" value="HAD-like"/>
    <property type="match status" value="1"/>
</dbReference>
<dbReference type="Proteomes" id="UP001397290">
    <property type="component" value="Unassembled WGS sequence"/>
</dbReference>
<evidence type="ECO:0000313" key="1">
    <source>
        <dbReference type="EMBL" id="KAK8145917.1"/>
    </source>
</evidence>
<dbReference type="Gene3D" id="3.40.50.1000">
    <property type="entry name" value="HAD superfamily/HAD-like"/>
    <property type="match status" value="1"/>
</dbReference>
<reference evidence="1 2" key="1">
    <citation type="submission" date="2020-02" db="EMBL/GenBank/DDBJ databases">
        <title>Comparative genomics of the hypocrealean fungal genus Beauvera.</title>
        <authorList>
            <person name="Showalter D.N."/>
            <person name="Bushley K.E."/>
            <person name="Rehner S.A."/>
        </authorList>
    </citation>
    <scope>NUCLEOTIDE SEQUENCE [LARGE SCALE GENOMIC DNA]</scope>
    <source>
        <strain evidence="1 2">ARSEF4384</strain>
    </source>
</reference>
<protein>
    <submittedName>
        <fullName evidence="1">Uncharacterized protein</fullName>
    </submittedName>
</protein>
<proteinExistence type="predicted"/>
<dbReference type="EMBL" id="JAAHCF010000247">
    <property type="protein sequence ID" value="KAK8145917.1"/>
    <property type="molecule type" value="Genomic_DNA"/>
</dbReference>
<dbReference type="GO" id="GO:0050308">
    <property type="term" value="F:sugar-phosphatase activity"/>
    <property type="evidence" value="ECO:0007669"/>
    <property type="project" value="TreeGrafter"/>
</dbReference>
<dbReference type="InterPro" id="IPR023214">
    <property type="entry name" value="HAD_sf"/>
</dbReference>
<dbReference type="AlphaFoldDB" id="A0AAW0RUP6"/>
<dbReference type="InterPro" id="IPR036412">
    <property type="entry name" value="HAD-like_sf"/>
</dbReference>